<evidence type="ECO:0000256" key="5">
    <source>
        <dbReference type="ARBA" id="ARBA00022989"/>
    </source>
</evidence>
<dbReference type="KEGG" id="sbf:JCM31447_01120"/>
<dbReference type="OrthoDB" id="5296417at2"/>
<dbReference type="InterPro" id="IPR003369">
    <property type="entry name" value="TatA/B/E"/>
</dbReference>
<dbReference type="GO" id="GO:0015031">
    <property type="term" value="P:protein transport"/>
    <property type="evidence" value="ECO:0007669"/>
    <property type="project" value="UniProtKB-KW"/>
</dbReference>
<evidence type="ECO:0000256" key="3">
    <source>
        <dbReference type="ARBA" id="ARBA00022692"/>
    </source>
</evidence>
<evidence type="ECO:0000256" key="1">
    <source>
        <dbReference type="ARBA" id="ARBA00004167"/>
    </source>
</evidence>
<keyword evidence="7 8" id="KW-0472">Membrane</keyword>
<accession>A0A4P2VRJ6</accession>
<protein>
    <recommendedName>
        <fullName evidence="11">Sec-independent protein translocase protein TatB</fullName>
    </recommendedName>
</protein>
<dbReference type="RefSeq" id="WP_130605487.1">
    <property type="nucleotide sequence ID" value="NZ_AP019368.1"/>
</dbReference>
<dbReference type="Gene3D" id="1.20.5.3310">
    <property type="match status" value="1"/>
</dbReference>
<evidence type="ECO:0000256" key="2">
    <source>
        <dbReference type="ARBA" id="ARBA00022448"/>
    </source>
</evidence>
<keyword evidence="10" id="KW-1185">Reference proteome</keyword>
<dbReference type="GO" id="GO:0016020">
    <property type="term" value="C:membrane"/>
    <property type="evidence" value="ECO:0007669"/>
    <property type="project" value="UniProtKB-ARBA"/>
</dbReference>
<organism evidence="9 10">
    <name type="scientific">Fluviispira sanaruensis</name>
    <dbReference type="NCBI Taxonomy" id="2493639"/>
    <lineage>
        <taxon>Bacteria</taxon>
        <taxon>Pseudomonadati</taxon>
        <taxon>Bdellovibrionota</taxon>
        <taxon>Oligoflexia</taxon>
        <taxon>Silvanigrellales</taxon>
        <taxon>Silvanigrellaceae</taxon>
        <taxon>Fluviispira</taxon>
    </lineage>
</organism>
<evidence type="ECO:0000313" key="10">
    <source>
        <dbReference type="Proteomes" id="UP000291236"/>
    </source>
</evidence>
<evidence type="ECO:0000256" key="4">
    <source>
        <dbReference type="ARBA" id="ARBA00022927"/>
    </source>
</evidence>
<dbReference type="EMBL" id="AP019368">
    <property type="protein sequence ID" value="BBH51695.1"/>
    <property type="molecule type" value="Genomic_DNA"/>
</dbReference>
<keyword evidence="6" id="KW-0811">Translocation</keyword>
<reference evidence="9 10" key="1">
    <citation type="submission" date="2018-12" db="EMBL/GenBank/DDBJ databases">
        <title>Rubrispira sanarue gen. nov., sp., nov., a member of the order Silvanigrellales, isolated from a brackish lake in Hamamatsu Japan.</title>
        <authorList>
            <person name="Maejima Y."/>
            <person name="Iino T."/>
            <person name="Muraguchi Y."/>
            <person name="Fukuda K."/>
            <person name="Nojiri H."/>
            <person name="Ohkuma M."/>
            <person name="Moriuchi R."/>
            <person name="Dohra H."/>
            <person name="Kimbara K."/>
            <person name="Shintani M."/>
        </authorList>
    </citation>
    <scope>NUCLEOTIDE SEQUENCE [LARGE SCALE GENOMIC DNA]</scope>
    <source>
        <strain evidence="9 10">RF1110005</strain>
    </source>
</reference>
<feature type="transmembrane region" description="Helical" evidence="8">
    <location>
        <begin position="6"/>
        <end position="22"/>
    </location>
</feature>
<comment type="subcellular location">
    <subcellularLocation>
        <location evidence="1">Membrane</location>
        <topology evidence="1">Single-pass membrane protein</topology>
    </subcellularLocation>
</comment>
<dbReference type="Pfam" id="PF02416">
    <property type="entry name" value="TatA_B_E"/>
    <property type="match status" value="1"/>
</dbReference>
<proteinExistence type="predicted"/>
<evidence type="ECO:0000256" key="6">
    <source>
        <dbReference type="ARBA" id="ARBA00023010"/>
    </source>
</evidence>
<sequence>MFGFSGGEILLIAFIALILFGNDKLPENMKKLLKGLNQAKKVASDVQQSWHEVKTDVQRSINLDLEKEELLELTKPIEFDYNVNIADIPYYENPKDEIVSQDEIDEFHNSEQQSNENTNQQDIDITSEKFNDLQPSSALEYLKSNHFVGPRI</sequence>
<evidence type="ECO:0000256" key="8">
    <source>
        <dbReference type="SAM" id="Phobius"/>
    </source>
</evidence>
<name>A0A4P2VRJ6_FLUSA</name>
<keyword evidence="5 8" id="KW-1133">Transmembrane helix</keyword>
<keyword evidence="3 8" id="KW-0812">Transmembrane</keyword>
<evidence type="ECO:0000313" key="9">
    <source>
        <dbReference type="EMBL" id="BBH51695.1"/>
    </source>
</evidence>
<dbReference type="AlphaFoldDB" id="A0A4P2VRJ6"/>
<gene>
    <name evidence="9" type="ORF">JCM31447_01120</name>
</gene>
<dbReference type="Proteomes" id="UP000291236">
    <property type="component" value="Chromosome"/>
</dbReference>
<keyword evidence="2" id="KW-0813">Transport</keyword>
<keyword evidence="4" id="KW-0653">Protein transport</keyword>
<evidence type="ECO:0008006" key="11">
    <source>
        <dbReference type="Google" id="ProtNLM"/>
    </source>
</evidence>
<evidence type="ECO:0000256" key="7">
    <source>
        <dbReference type="ARBA" id="ARBA00023136"/>
    </source>
</evidence>